<evidence type="ECO:0000313" key="4">
    <source>
        <dbReference type="Proteomes" id="UP000812440"/>
    </source>
</evidence>
<gene>
    <name evidence="3" type="ORF">GDO86_013515</name>
</gene>
<dbReference type="EMBL" id="JAACNH010000008">
    <property type="protein sequence ID" value="KAG8435601.1"/>
    <property type="molecule type" value="Genomic_DNA"/>
</dbReference>
<name>A0A8T2IYU1_9PIPI</name>
<evidence type="ECO:0000313" key="3">
    <source>
        <dbReference type="EMBL" id="KAG8435601.1"/>
    </source>
</evidence>
<reference evidence="3" key="1">
    <citation type="thesis" date="2020" institute="ProQuest LLC" country="789 East Eisenhower Parkway, Ann Arbor, MI, USA">
        <title>Comparative Genomics and Chromosome Evolution.</title>
        <authorList>
            <person name="Mudd A.B."/>
        </authorList>
    </citation>
    <scope>NUCLEOTIDE SEQUENCE</scope>
    <source>
        <strain evidence="3">Female2</strain>
        <tissue evidence="3">Blood</tissue>
    </source>
</reference>
<evidence type="ECO:0000256" key="1">
    <source>
        <dbReference type="SAM" id="MobiDB-lite"/>
    </source>
</evidence>
<dbReference type="InterPro" id="IPR036645">
    <property type="entry name" value="Elafin-like_sf"/>
</dbReference>
<feature type="domain" description="WAP" evidence="2">
    <location>
        <begin position="56"/>
        <end position="110"/>
    </location>
</feature>
<keyword evidence="4" id="KW-1185">Reference proteome</keyword>
<sequence>AGGFPDLPFCFVAEKDRPLSLEIFLLNLMALTKTFLLVVALSGISRTSCHDLSEPYNSKRGDCPTKSDTTSILNPDPGNCPDPNCTDDNDCLGCLKCCPTQCGKECSVPTFKTPCTVINDCPEALVCLAGVCVSDNTAPLIKADTNSGSGSGSGDSSGQGSGTSGSGDSAQGPTTTNQP</sequence>
<dbReference type="Pfam" id="PF00095">
    <property type="entry name" value="WAP"/>
    <property type="match status" value="1"/>
</dbReference>
<accession>A0A8T2IYU1</accession>
<dbReference type="Gene3D" id="4.10.75.10">
    <property type="entry name" value="Elafin-like"/>
    <property type="match status" value="1"/>
</dbReference>
<proteinExistence type="predicted"/>
<dbReference type="AlphaFoldDB" id="A0A8T2IYU1"/>
<dbReference type="GO" id="GO:0005576">
    <property type="term" value="C:extracellular region"/>
    <property type="evidence" value="ECO:0007669"/>
    <property type="project" value="InterPro"/>
</dbReference>
<dbReference type="Proteomes" id="UP000812440">
    <property type="component" value="Chromosome 7"/>
</dbReference>
<dbReference type="GO" id="GO:0030414">
    <property type="term" value="F:peptidase inhibitor activity"/>
    <property type="evidence" value="ECO:0007669"/>
    <property type="project" value="InterPro"/>
</dbReference>
<evidence type="ECO:0000259" key="2">
    <source>
        <dbReference type="PROSITE" id="PS51390"/>
    </source>
</evidence>
<organism evidence="3 4">
    <name type="scientific">Hymenochirus boettgeri</name>
    <name type="common">Congo dwarf clawed frog</name>
    <dbReference type="NCBI Taxonomy" id="247094"/>
    <lineage>
        <taxon>Eukaryota</taxon>
        <taxon>Metazoa</taxon>
        <taxon>Chordata</taxon>
        <taxon>Craniata</taxon>
        <taxon>Vertebrata</taxon>
        <taxon>Euteleostomi</taxon>
        <taxon>Amphibia</taxon>
        <taxon>Batrachia</taxon>
        <taxon>Anura</taxon>
        <taxon>Pipoidea</taxon>
        <taxon>Pipidae</taxon>
        <taxon>Pipinae</taxon>
        <taxon>Hymenochirus</taxon>
    </lineage>
</organism>
<comment type="caution">
    <text evidence="3">The sequence shown here is derived from an EMBL/GenBank/DDBJ whole genome shotgun (WGS) entry which is preliminary data.</text>
</comment>
<feature type="non-terminal residue" evidence="3">
    <location>
        <position position="179"/>
    </location>
</feature>
<dbReference type="PROSITE" id="PS51390">
    <property type="entry name" value="WAP"/>
    <property type="match status" value="1"/>
</dbReference>
<dbReference type="SMART" id="SM00217">
    <property type="entry name" value="WAP"/>
    <property type="match status" value="1"/>
</dbReference>
<protein>
    <recommendedName>
        <fullName evidence="2">WAP domain-containing protein</fullName>
    </recommendedName>
</protein>
<feature type="region of interest" description="Disordered" evidence="1">
    <location>
        <begin position="143"/>
        <end position="179"/>
    </location>
</feature>
<dbReference type="InterPro" id="IPR008197">
    <property type="entry name" value="WAP_dom"/>
</dbReference>
<dbReference type="PRINTS" id="PR00003">
    <property type="entry name" value="4DISULPHCORE"/>
</dbReference>
<feature type="compositionally biased region" description="Gly residues" evidence="1">
    <location>
        <begin position="149"/>
        <end position="165"/>
    </location>
</feature>